<dbReference type="SMART" id="SM00388">
    <property type="entry name" value="HisKA"/>
    <property type="match status" value="1"/>
</dbReference>
<evidence type="ECO:0000256" key="8">
    <source>
        <dbReference type="ARBA" id="ARBA00022777"/>
    </source>
</evidence>
<keyword evidence="8 13" id="KW-0418">Kinase</keyword>
<dbReference type="AlphaFoldDB" id="Q2CE53"/>
<dbReference type="InterPro" id="IPR013656">
    <property type="entry name" value="PAS_4"/>
</dbReference>
<comment type="subcellular location">
    <subcellularLocation>
        <location evidence="2">Cell membrane</location>
    </subcellularLocation>
</comment>
<name>Q2CE53_OCEGH</name>
<dbReference type="GO" id="GO:0005524">
    <property type="term" value="F:ATP binding"/>
    <property type="evidence" value="ECO:0007669"/>
    <property type="project" value="UniProtKB-KW"/>
</dbReference>
<dbReference type="GO" id="GO:0004721">
    <property type="term" value="F:phosphoprotein phosphatase activity"/>
    <property type="evidence" value="ECO:0007669"/>
    <property type="project" value="TreeGrafter"/>
</dbReference>
<dbReference type="Gene3D" id="3.30.565.10">
    <property type="entry name" value="Histidine kinase-like ATPase, C-terminal domain"/>
    <property type="match status" value="1"/>
</dbReference>
<keyword evidence="14" id="KW-1185">Reference proteome</keyword>
<evidence type="ECO:0000313" key="14">
    <source>
        <dbReference type="Proteomes" id="UP000003635"/>
    </source>
</evidence>
<dbReference type="PROSITE" id="PS50109">
    <property type="entry name" value="HIS_KIN"/>
    <property type="match status" value="1"/>
</dbReference>
<dbReference type="InterPro" id="IPR036097">
    <property type="entry name" value="HisK_dim/P_sf"/>
</dbReference>
<comment type="caution">
    <text evidence="13">The sequence shown here is derived from an EMBL/GenBank/DDBJ whole genome shotgun (WGS) entry which is preliminary data.</text>
</comment>
<gene>
    <name evidence="13" type="ORF">OG2516_03363</name>
</gene>
<evidence type="ECO:0000256" key="5">
    <source>
        <dbReference type="ARBA" id="ARBA00022553"/>
    </source>
</evidence>
<evidence type="ECO:0000256" key="3">
    <source>
        <dbReference type="ARBA" id="ARBA00012438"/>
    </source>
</evidence>
<sequence>MSLSPLSAMLDALPLPALLISSDERVCAINARARALLGTDGLGRHYISALRQPAVLDAVEQCFADGRERTTRYLGVEGGRDTTWRVTSAAAALEQGRGVLLSFEDITALEEAGQMRRDFVANVSHELRTPLTALVGFVETLRGPAKDDAAARERFLGIMEKEAGRMARLVEDLLSLSRVEEEERLRPATPLPLADLVRDVAELFRPLAARNGLELVVRVPDAPFSVPGDAGQVRQVLNNLLENAIKYGTGGGRVELTLSGPRQEPSLRGEGVRLAVRDHGEGIDSHHLARLTERFYRVDTHRSREVGGTGLGLAIVKHIVNRHRGRLRIESERGKGSRFTVILPTA</sequence>
<keyword evidence="10" id="KW-0902">Two-component regulatory system</keyword>
<dbReference type="InterPro" id="IPR003594">
    <property type="entry name" value="HATPase_dom"/>
</dbReference>
<evidence type="ECO:0000256" key="11">
    <source>
        <dbReference type="ARBA" id="ARBA00023136"/>
    </source>
</evidence>
<dbReference type="InterPro" id="IPR036890">
    <property type="entry name" value="HATPase_C_sf"/>
</dbReference>
<evidence type="ECO:0000256" key="1">
    <source>
        <dbReference type="ARBA" id="ARBA00000085"/>
    </source>
</evidence>
<evidence type="ECO:0000259" key="12">
    <source>
        <dbReference type="PROSITE" id="PS50109"/>
    </source>
</evidence>
<dbReference type="InterPro" id="IPR004358">
    <property type="entry name" value="Sig_transdc_His_kin-like_C"/>
</dbReference>
<dbReference type="EC" id="2.7.13.3" evidence="3"/>
<dbReference type="InterPro" id="IPR003661">
    <property type="entry name" value="HisK_dim/P_dom"/>
</dbReference>
<evidence type="ECO:0000256" key="9">
    <source>
        <dbReference type="ARBA" id="ARBA00022840"/>
    </source>
</evidence>
<dbReference type="CDD" id="cd00082">
    <property type="entry name" value="HisKA"/>
    <property type="match status" value="1"/>
</dbReference>
<keyword evidence="9" id="KW-0067">ATP-binding</keyword>
<dbReference type="Pfam" id="PF02518">
    <property type="entry name" value="HATPase_c"/>
    <property type="match status" value="1"/>
</dbReference>
<protein>
    <recommendedName>
        <fullName evidence="3">histidine kinase</fullName>
        <ecNumber evidence="3">2.7.13.3</ecNumber>
    </recommendedName>
</protein>
<dbReference type="FunFam" id="1.10.287.130:FF:000008">
    <property type="entry name" value="Two-component sensor histidine kinase"/>
    <property type="match status" value="1"/>
</dbReference>
<dbReference type="SUPFAM" id="SSF47384">
    <property type="entry name" value="Homodimeric domain of signal transducing histidine kinase"/>
    <property type="match status" value="1"/>
</dbReference>
<evidence type="ECO:0000256" key="6">
    <source>
        <dbReference type="ARBA" id="ARBA00022679"/>
    </source>
</evidence>
<dbReference type="PRINTS" id="PR00344">
    <property type="entry name" value="BCTRLSENSOR"/>
</dbReference>
<evidence type="ECO:0000256" key="2">
    <source>
        <dbReference type="ARBA" id="ARBA00004236"/>
    </source>
</evidence>
<dbReference type="GO" id="GO:0016036">
    <property type="term" value="P:cellular response to phosphate starvation"/>
    <property type="evidence" value="ECO:0007669"/>
    <property type="project" value="TreeGrafter"/>
</dbReference>
<dbReference type="eggNOG" id="COG5002">
    <property type="taxonomic scope" value="Bacteria"/>
</dbReference>
<dbReference type="Gene3D" id="1.10.287.130">
    <property type="match status" value="1"/>
</dbReference>
<evidence type="ECO:0000256" key="7">
    <source>
        <dbReference type="ARBA" id="ARBA00022741"/>
    </source>
</evidence>
<dbReference type="GO" id="GO:0005886">
    <property type="term" value="C:plasma membrane"/>
    <property type="evidence" value="ECO:0007669"/>
    <property type="project" value="UniProtKB-SubCell"/>
</dbReference>
<dbReference type="HOGENOM" id="CLU_000445_89_2_5"/>
<dbReference type="STRING" id="314256.OG2516_03363"/>
<dbReference type="EMBL" id="AAOT01000019">
    <property type="protein sequence ID" value="EAR51007.1"/>
    <property type="molecule type" value="Genomic_DNA"/>
</dbReference>
<dbReference type="InterPro" id="IPR035965">
    <property type="entry name" value="PAS-like_dom_sf"/>
</dbReference>
<comment type="catalytic activity">
    <reaction evidence="1">
        <text>ATP + protein L-histidine = ADP + protein N-phospho-L-histidine.</text>
        <dbReference type="EC" id="2.7.13.3"/>
    </reaction>
</comment>
<accession>Q2CE53</accession>
<dbReference type="GO" id="GO:0000155">
    <property type="term" value="F:phosphorelay sensor kinase activity"/>
    <property type="evidence" value="ECO:0007669"/>
    <property type="project" value="InterPro"/>
</dbReference>
<evidence type="ECO:0000313" key="13">
    <source>
        <dbReference type="EMBL" id="EAR51007.1"/>
    </source>
</evidence>
<feature type="domain" description="Histidine kinase" evidence="12">
    <location>
        <begin position="122"/>
        <end position="346"/>
    </location>
</feature>
<keyword evidence="6" id="KW-0808">Transferase</keyword>
<evidence type="ECO:0000256" key="4">
    <source>
        <dbReference type="ARBA" id="ARBA00022475"/>
    </source>
</evidence>
<organism evidence="13 14">
    <name type="scientific">Oceanicola granulosus (strain ATCC BAA-861 / DSM 15982 / KCTC 12143 / HTCC2516)</name>
    <dbReference type="NCBI Taxonomy" id="314256"/>
    <lineage>
        <taxon>Bacteria</taxon>
        <taxon>Pseudomonadati</taxon>
        <taxon>Pseudomonadota</taxon>
        <taxon>Alphaproteobacteria</taxon>
        <taxon>Rhodobacterales</taxon>
        <taxon>Roseobacteraceae</taxon>
        <taxon>Oceanicola</taxon>
    </lineage>
</organism>
<dbReference type="RefSeq" id="WP_007254202.1">
    <property type="nucleotide sequence ID" value="NZ_CH724107.1"/>
</dbReference>
<dbReference type="Proteomes" id="UP000003635">
    <property type="component" value="Unassembled WGS sequence"/>
</dbReference>
<dbReference type="PANTHER" id="PTHR45453:SF1">
    <property type="entry name" value="PHOSPHATE REGULON SENSOR PROTEIN PHOR"/>
    <property type="match status" value="1"/>
</dbReference>
<dbReference type="Gene3D" id="3.30.450.20">
    <property type="entry name" value="PAS domain"/>
    <property type="match status" value="1"/>
</dbReference>
<dbReference type="FunFam" id="3.30.565.10:FF:000006">
    <property type="entry name" value="Sensor histidine kinase WalK"/>
    <property type="match status" value="1"/>
</dbReference>
<keyword evidence="4" id="KW-1003">Cell membrane</keyword>
<proteinExistence type="predicted"/>
<keyword evidence="7" id="KW-0547">Nucleotide-binding</keyword>
<keyword evidence="11" id="KW-0472">Membrane</keyword>
<dbReference type="InterPro" id="IPR050351">
    <property type="entry name" value="BphY/WalK/GraS-like"/>
</dbReference>
<keyword evidence="5" id="KW-0597">Phosphoprotein</keyword>
<dbReference type="InterPro" id="IPR005467">
    <property type="entry name" value="His_kinase_dom"/>
</dbReference>
<dbReference type="SMART" id="SM00387">
    <property type="entry name" value="HATPase_c"/>
    <property type="match status" value="1"/>
</dbReference>
<dbReference type="Pfam" id="PF00512">
    <property type="entry name" value="HisKA"/>
    <property type="match status" value="1"/>
</dbReference>
<dbReference type="OrthoDB" id="9813151at2"/>
<dbReference type="PANTHER" id="PTHR45453">
    <property type="entry name" value="PHOSPHATE REGULON SENSOR PROTEIN PHOR"/>
    <property type="match status" value="1"/>
</dbReference>
<dbReference type="SUPFAM" id="SSF55874">
    <property type="entry name" value="ATPase domain of HSP90 chaperone/DNA topoisomerase II/histidine kinase"/>
    <property type="match status" value="1"/>
</dbReference>
<dbReference type="Pfam" id="PF08448">
    <property type="entry name" value="PAS_4"/>
    <property type="match status" value="1"/>
</dbReference>
<reference evidence="13 14" key="1">
    <citation type="journal article" date="2010" name="J. Bacteriol.">
        <title>Genome sequences of Oceanicola granulosus HTCC2516(T) and Oceanicola batsensis HTCC2597(TDelta).</title>
        <authorList>
            <person name="Thrash J.C."/>
            <person name="Cho J.C."/>
            <person name="Vergin K.L."/>
            <person name="Giovannoni S.J."/>
        </authorList>
    </citation>
    <scope>NUCLEOTIDE SEQUENCE [LARGE SCALE GENOMIC DNA]</scope>
    <source>
        <strain evidence="14">ATCC BAA-861 / DSM 15982 / KCTC 12143 / HTCC2516</strain>
    </source>
</reference>
<dbReference type="SUPFAM" id="SSF55785">
    <property type="entry name" value="PYP-like sensor domain (PAS domain)"/>
    <property type="match status" value="1"/>
</dbReference>
<evidence type="ECO:0000256" key="10">
    <source>
        <dbReference type="ARBA" id="ARBA00023012"/>
    </source>
</evidence>